<keyword evidence="5" id="KW-0472">Membrane</keyword>
<dbReference type="GO" id="GO:0043005">
    <property type="term" value="C:neuron projection"/>
    <property type="evidence" value="ECO:0007669"/>
    <property type="project" value="TreeGrafter"/>
</dbReference>
<keyword evidence="3" id="KW-0732">Signal</keyword>
<comment type="caution">
    <text evidence="10">The sequence shown here is derived from an EMBL/GenBank/DDBJ whole genome shotgun (WGS) entry which is preliminary data.</text>
</comment>
<dbReference type="Gene3D" id="2.60.40.10">
    <property type="entry name" value="Immunoglobulins"/>
    <property type="match status" value="3"/>
</dbReference>
<accession>A0AAV4XAV2</accession>
<evidence type="ECO:0000256" key="4">
    <source>
        <dbReference type="ARBA" id="ARBA00022737"/>
    </source>
</evidence>
<dbReference type="InterPro" id="IPR051170">
    <property type="entry name" value="Neural/epithelial_adhesion"/>
</dbReference>
<keyword evidence="7" id="KW-0325">Glycoprotein</keyword>
<proteinExistence type="predicted"/>
<dbReference type="Pfam" id="PF13927">
    <property type="entry name" value="Ig_3"/>
    <property type="match status" value="2"/>
</dbReference>
<dbReference type="PANTHER" id="PTHR12231:SF247">
    <property type="entry name" value="DPR-INTERACTING PROTEIN DELTA, ISOFORM D"/>
    <property type="match status" value="1"/>
</dbReference>
<comment type="subcellular location">
    <subcellularLocation>
        <location evidence="1">Cell membrane</location>
    </subcellularLocation>
</comment>
<dbReference type="EMBL" id="BPLR01000125">
    <property type="protein sequence ID" value="GIY92287.1"/>
    <property type="molecule type" value="Genomic_DNA"/>
</dbReference>
<evidence type="ECO:0000256" key="6">
    <source>
        <dbReference type="ARBA" id="ARBA00023157"/>
    </source>
</evidence>
<evidence type="ECO:0000256" key="7">
    <source>
        <dbReference type="ARBA" id="ARBA00023180"/>
    </source>
</evidence>
<dbReference type="Proteomes" id="UP001054945">
    <property type="component" value="Unassembled WGS sequence"/>
</dbReference>
<name>A0AAV4XAV2_CAEEX</name>
<protein>
    <submittedName>
        <fullName evidence="10">Hemicentin-1</fullName>
    </submittedName>
</protein>
<gene>
    <name evidence="10" type="primary">Hmcn1</name>
    <name evidence="10" type="ORF">CEXT_232711</name>
</gene>
<feature type="domain" description="Ig-like" evidence="9">
    <location>
        <begin position="183"/>
        <end position="267"/>
    </location>
</feature>
<dbReference type="InterPro" id="IPR003599">
    <property type="entry name" value="Ig_sub"/>
</dbReference>
<keyword evidence="4" id="KW-0677">Repeat</keyword>
<evidence type="ECO:0000313" key="10">
    <source>
        <dbReference type="EMBL" id="GIY92287.1"/>
    </source>
</evidence>
<dbReference type="AlphaFoldDB" id="A0AAV4XAV2"/>
<dbReference type="SUPFAM" id="SSF48726">
    <property type="entry name" value="Immunoglobulin"/>
    <property type="match status" value="3"/>
</dbReference>
<dbReference type="InterPro" id="IPR003598">
    <property type="entry name" value="Ig_sub2"/>
</dbReference>
<dbReference type="PROSITE" id="PS50835">
    <property type="entry name" value="IG_LIKE"/>
    <property type="match status" value="3"/>
</dbReference>
<dbReference type="InterPro" id="IPR013783">
    <property type="entry name" value="Ig-like_fold"/>
</dbReference>
<evidence type="ECO:0000259" key="9">
    <source>
        <dbReference type="PROSITE" id="PS50835"/>
    </source>
</evidence>
<dbReference type="Pfam" id="PF07686">
    <property type="entry name" value="V-set"/>
    <property type="match status" value="1"/>
</dbReference>
<feature type="domain" description="Ig-like" evidence="9">
    <location>
        <begin position="277"/>
        <end position="371"/>
    </location>
</feature>
<keyword evidence="6" id="KW-1015">Disulfide bond</keyword>
<dbReference type="InterPro" id="IPR013106">
    <property type="entry name" value="Ig_V-set"/>
</dbReference>
<evidence type="ECO:0000256" key="2">
    <source>
        <dbReference type="ARBA" id="ARBA00022475"/>
    </source>
</evidence>
<keyword evidence="2" id="KW-1003">Cell membrane</keyword>
<evidence type="ECO:0000256" key="1">
    <source>
        <dbReference type="ARBA" id="ARBA00004236"/>
    </source>
</evidence>
<dbReference type="PANTHER" id="PTHR12231">
    <property type="entry name" value="CTX-RELATED TYPE I TRANSMEMBRANE PROTEIN"/>
    <property type="match status" value="1"/>
</dbReference>
<organism evidence="10 11">
    <name type="scientific">Caerostris extrusa</name>
    <name type="common">Bark spider</name>
    <name type="synonym">Caerostris bankana</name>
    <dbReference type="NCBI Taxonomy" id="172846"/>
    <lineage>
        <taxon>Eukaryota</taxon>
        <taxon>Metazoa</taxon>
        <taxon>Ecdysozoa</taxon>
        <taxon>Arthropoda</taxon>
        <taxon>Chelicerata</taxon>
        <taxon>Arachnida</taxon>
        <taxon>Araneae</taxon>
        <taxon>Araneomorphae</taxon>
        <taxon>Entelegynae</taxon>
        <taxon>Araneoidea</taxon>
        <taxon>Araneidae</taxon>
        <taxon>Caerostris</taxon>
    </lineage>
</organism>
<reference evidence="10 11" key="1">
    <citation type="submission" date="2021-06" db="EMBL/GenBank/DDBJ databases">
        <title>Caerostris extrusa draft genome.</title>
        <authorList>
            <person name="Kono N."/>
            <person name="Arakawa K."/>
        </authorList>
    </citation>
    <scope>NUCLEOTIDE SEQUENCE [LARGE SCALE GENOMIC DNA]</scope>
</reference>
<keyword evidence="11" id="KW-1185">Reference proteome</keyword>
<dbReference type="InterPro" id="IPR007110">
    <property type="entry name" value="Ig-like_dom"/>
</dbReference>
<evidence type="ECO:0000256" key="5">
    <source>
        <dbReference type="ARBA" id="ARBA00023136"/>
    </source>
</evidence>
<dbReference type="SMART" id="SM00409">
    <property type="entry name" value="IG"/>
    <property type="match status" value="3"/>
</dbReference>
<feature type="domain" description="Ig-like" evidence="9">
    <location>
        <begin position="78"/>
        <end position="166"/>
    </location>
</feature>
<keyword evidence="8" id="KW-0393">Immunoglobulin domain</keyword>
<dbReference type="FunFam" id="2.60.40.10:FF:000328">
    <property type="entry name" value="CLUMA_CG000981, isoform A"/>
    <property type="match status" value="1"/>
</dbReference>
<sequence length="468" mass="52759">MVLLPRQQQQEEEEEIYFYSGSSQNRNYHPASPDATKILSPVLFLKNPNSQDQNMDITNITKASENVSAKRQTVKGHPSMPTFAGPVTSLTVAKGRDATLKCVVDNLGDYRVAWVHVDKQTLLTIHTHVITRNKRVSVSHYNFRTWLLHLKYVEQEDSGYYMCQVNTQPMISQVGYLEIVVPPEFVNEVVNRNISVAENANISLSCRATGHPVPKIKWRREDGQPIIVEQKKVELYDGEELVLQKVSRQSMGTYLCIASNGVPPAISRRMHVDITFPPMIWIPNQLVGASEGQTIALECNTEAHPAATNFWVRNDHVVGTSDSKFETYQIVNGYKVHMKIVIKNLDDNDFGIYRCVSKNALGETAGSVNLYKVRATSSYNKNIPPTSTFADLDIINIPDHSEETILEKAGIQDNLSFQEEETEISVEHSTDDWTNSVMCGRISKALSATAMFSSHQTEQNRLRNRLFV</sequence>
<dbReference type="GO" id="GO:0005886">
    <property type="term" value="C:plasma membrane"/>
    <property type="evidence" value="ECO:0007669"/>
    <property type="project" value="UniProtKB-SubCell"/>
</dbReference>
<dbReference type="SMART" id="SM00408">
    <property type="entry name" value="IGc2"/>
    <property type="match status" value="3"/>
</dbReference>
<evidence type="ECO:0000313" key="11">
    <source>
        <dbReference type="Proteomes" id="UP001054945"/>
    </source>
</evidence>
<evidence type="ECO:0000256" key="3">
    <source>
        <dbReference type="ARBA" id="ARBA00022729"/>
    </source>
</evidence>
<evidence type="ECO:0000256" key="8">
    <source>
        <dbReference type="ARBA" id="ARBA00023319"/>
    </source>
</evidence>
<dbReference type="InterPro" id="IPR036179">
    <property type="entry name" value="Ig-like_dom_sf"/>
</dbReference>